<dbReference type="EMBL" id="WYDN01000036">
    <property type="protein sequence ID" value="NAZ17921.1"/>
    <property type="molecule type" value="Genomic_DNA"/>
</dbReference>
<evidence type="ECO:0000256" key="1">
    <source>
        <dbReference type="SAM" id="Coils"/>
    </source>
</evidence>
<organism evidence="2 3">
    <name type="scientific">Glutamicibacter soli</name>
    <dbReference type="NCBI Taxonomy" id="453836"/>
    <lineage>
        <taxon>Bacteria</taxon>
        <taxon>Bacillati</taxon>
        <taxon>Actinomycetota</taxon>
        <taxon>Actinomycetes</taxon>
        <taxon>Micrococcales</taxon>
        <taxon>Micrococcaceae</taxon>
        <taxon>Glutamicibacter</taxon>
    </lineage>
</organism>
<protein>
    <submittedName>
        <fullName evidence="2">Uncharacterized protein</fullName>
    </submittedName>
</protein>
<sequence length="185" mass="20092">MTGSKAKHRTIRSYYAAAENVMGADLGPLKIPAPPELPEPEGMKEQAMAAAGFVPRAAAVATIAKARQQAAVAAAQQARQEAREARAAAIEAAMQRRQLLDRIDAQGGVPALDRIDELWQRLEATQREAAQVRSELAKLAEDRKADQEHIEELRAWGEQLTEYAQGLESALGGGPDAVQRDDFRL</sequence>
<evidence type="ECO:0000313" key="3">
    <source>
        <dbReference type="Proteomes" id="UP000477543"/>
    </source>
</evidence>
<name>A0A6L9G814_9MICC</name>
<gene>
    <name evidence="2" type="ORF">GT020_17960</name>
</gene>
<reference evidence="2 3" key="1">
    <citation type="submission" date="2020-01" db="EMBL/GenBank/DDBJ databases">
        <title>Glutamicibacter soli M275.</title>
        <authorList>
            <person name="Meng X."/>
        </authorList>
    </citation>
    <scope>NUCLEOTIDE SEQUENCE [LARGE SCALE GENOMIC DNA]</scope>
    <source>
        <strain evidence="2 3">M275</strain>
    </source>
</reference>
<comment type="caution">
    <text evidence="2">The sequence shown here is derived from an EMBL/GenBank/DDBJ whole genome shotgun (WGS) entry which is preliminary data.</text>
</comment>
<dbReference type="RefSeq" id="WP_161450225.1">
    <property type="nucleotide sequence ID" value="NZ_WYDN01000036.1"/>
</dbReference>
<feature type="coiled-coil region" evidence="1">
    <location>
        <begin position="65"/>
        <end position="142"/>
    </location>
</feature>
<dbReference type="AlphaFoldDB" id="A0A6L9G814"/>
<evidence type="ECO:0000313" key="2">
    <source>
        <dbReference type="EMBL" id="NAZ17921.1"/>
    </source>
</evidence>
<proteinExistence type="predicted"/>
<dbReference type="Proteomes" id="UP000477543">
    <property type="component" value="Unassembled WGS sequence"/>
</dbReference>
<accession>A0A6L9G814</accession>
<keyword evidence="1" id="KW-0175">Coiled coil</keyword>